<evidence type="ECO:0000313" key="7">
    <source>
        <dbReference type="Proteomes" id="UP000005207"/>
    </source>
</evidence>
<dbReference type="InterPro" id="IPR013783">
    <property type="entry name" value="Ig-like_fold"/>
</dbReference>
<evidence type="ECO:0000256" key="2">
    <source>
        <dbReference type="ARBA" id="ARBA00023136"/>
    </source>
</evidence>
<dbReference type="SMART" id="SM00409">
    <property type="entry name" value="IG"/>
    <property type="match status" value="1"/>
</dbReference>
<dbReference type="InterPro" id="IPR003599">
    <property type="entry name" value="Ig_sub"/>
</dbReference>
<dbReference type="GO" id="GO:0005102">
    <property type="term" value="F:signaling receptor binding"/>
    <property type="evidence" value="ECO:0007669"/>
    <property type="project" value="TreeGrafter"/>
</dbReference>
<accession>A0A669CVQ9</accession>
<organism evidence="6 7">
    <name type="scientific">Oreochromis niloticus</name>
    <name type="common">Nile tilapia</name>
    <name type="synonym">Tilapia nilotica</name>
    <dbReference type="NCBI Taxonomy" id="8128"/>
    <lineage>
        <taxon>Eukaryota</taxon>
        <taxon>Metazoa</taxon>
        <taxon>Chordata</taxon>
        <taxon>Craniata</taxon>
        <taxon>Vertebrata</taxon>
        <taxon>Euteleostomi</taxon>
        <taxon>Actinopterygii</taxon>
        <taxon>Neopterygii</taxon>
        <taxon>Teleostei</taxon>
        <taxon>Neoteleostei</taxon>
        <taxon>Acanthomorphata</taxon>
        <taxon>Ovalentaria</taxon>
        <taxon>Cichlomorphae</taxon>
        <taxon>Cichliformes</taxon>
        <taxon>Cichlidae</taxon>
        <taxon>African cichlids</taxon>
        <taxon>Pseudocrenilabrinae</taxon>
        <taxon>Oreochromini</taxon>
        <taxon>Oreochromis</taxon>
    </lineage>
</organism>
<evidence type="ECO:0000256" key="4">
    <source>
        <dbReference type="SAM" id="Phobius"/>
    </source>
</evidence>
<dbReference type="PROSITE" id="PS50835">
    <property type="entry name" value="IG_LIKE"/>
    <property type="match status" value="1"/>
</dbReference>
<feature type="transmembrane region" description="Helical" evidence="4">
    <location>
        <begin position="138"/>
        <end position="160"/>
    </location>
</feature>
<reference evidence="7" key="1">
    <citation type="submission" date="2012-01" db="EMBL/GenBank/DDBJ databases">
        <title>The Genome Sequence of Oreochromis niloticus (Nile Tilapia).</title>
        <authorList>
            <consortium name="Broad Institute Genome Assembly Team"/>
            <consortium name="Broad Institute Sequencing Platform"/>
            <person name="Di Palma F."/>
            <person name="Johnson J."/>
            <person name="Lander E.S."/>
            <person name="Lindblad-Toh K."/>
        </authorList>
    </citation>
    <scope>NUCLEOTIDE SEQUENCE [LARGE SCALE GENOMIC DNA]</scope>
</reference>
<dbReference type="OMA" id="VVWIRAN"/>
<evidence type="ECO:0000259" key="5">
    <source>
        <dbReference type="PROSITE" id="PS50835"/>
    </source>
</evidence>
<keyword evidence="3" id="KW-0393">Immunoglobulin domain</keyword>
<protein>
    <recommendedName>
        <fullName evidence="5">Ig-like domain-containing protein</fullName>
    </recommendedName>
</protein>
<dbReference type="SUPFAM" id="SSF48726">
    <property type="entry name" value="Immunoglobulin"/>
    <property type="match status" value="1"/>
</dbReference>
<keyword evidence="4" id="KW-0812">Transmembrane</keyword>
<dbReference type="Ensembl" id="ENSONIT00000034520.1">
    <property type="protein sequence ID" value="ENSONIP00000052171.1"/>
    <property type="gene ID" value="ENSONIG00000032319.1"/>
</dbReference>
<dbReference type="InterPro" id="IPR050504">
    <property type="entry name" value="IgSF_BTN/MOG"/>
</dbReference>
<dbReference type="Pfam" id="PF07686">
    <property type="entry name" value="V-set"/>
    <property type="match status" value="1"/>
</dbReference>
<feature type="domain" description="Ig-like" evidence="5">
    <location>
        <begin position="16"/>
        <end position="112"/>
    </location>
</feature>
<evidence type="ECO:0000256" key="3">
    <source>
        <dbReference type="ARBA" id="ARBA00023319"/>
    </source>
</evidence>
<dbReference type="Gene3D" id="2.60.40.10">
    <property type="entry name" value="Immunoglobulins"/>
    <property type="match status" value="1"/>
</dbReference>
<keyword evidence="7" id="KW-1185">Reference proteome</keyword>
<dbReference type="GO" id="GO:0009897">
    <property type="term" value="C:external side of plasma membrane"/>
    <property type="evidence" value="ECO:0007669"/>
    <property type="project" value="TreeGrafter"/>
</dbReference>
<evidence type="ECO:0000256" key="1">
    <source>
        <dbReference type="ARBA" id="ARBA00004370"/>
    </source>
</evidence>
<dbReference type="GO" id="GO:0001817">
    <property type="term" value="P:regulation of cytokine production"/>
    <property type="evidence" value="ECO:0007669"/>
    <property type="project" value="TreeGrafter"/>
</dbReference>
<dbReference type="InterPro" id="IPR036179">
    <property type="entry name" value="Ig-like_dom_sf"/>
</dbReference>
<name>A0A669CVQ9_ORENI</name>
<keyword evidence="4" id="KW-1133">Transmembrane helix</keyword>
<dbReference type="SMART" id="SM00408">
    <property type="entry name" value="IGc2"/>
    <property type="match status" value="1"/>
</dbReference>
<proteinExistence type="predicted"/>
<dbReference type="GO" id="GO:0050852">
    <property type="term" value="P:T cell receptor signaling pathway"/>
    <property type="evidence" value="ECO:0007669"/>
    <property type="project" value="TreeGrafter"/>
</dbReference>
<dbReference type="Proteomes" id="UP000005207">
    <property type="component" value="Linkage group LG3"/>
</dbReference>
<dbReference type="GeneTree" id="ENSGT01150000287575"/>
<reference evidence="6" key="2">
    <citation type="submission" date="2025-08" db="UniProtKB">
        <authorList>
            <consortium name="Ensembl"/>
        </authorList>
    </citation>
    <scope>IDENTIFICATION</scope>
</reference>
<dbReference type="AlphaFoldDB" id="A0A669CVQ9"/>
<dbReference type="InParanoid" id="A0A669CVQ9"/>
<reference evidence="6" key="3">
    <citation type="submission" date="2025-09" db="UniProtKB">
        <authorList>
            <consortium name="Ensembl"/>
        </authorList>
    </citation>
    <scope>IDENTIFICATION</scope>
</reference>
<dbReference type="InterPro" id="IPR007110">
    <property type="entry name" value="Ig-like_dom"/>
</dbReference>
<dbReference type="PANTHER" id="PTHR24100">
    <property type="entry name" value="BUTYROPHILIN"/>
    <property type="match status" value="1"/>
</dbReference>
<dbReference type="InterPro" id="IPR003598">
    <property type="entry name" value="Ig_sub2"/>
</dbReference>
<dbReference type="InterPro" id="IPR013106">
    <property type="entry name" value="Ig_V-set"/>
</dbReference>
<sequence>MYFSRLADTYVTATCGQDVVLRCQNTTASPITLVEWQKSTVSSCYVYFFQDQCSYDNYQCNMFTGRVQLLDPSMRNGNCAVILRNVSVADTGLYTCEVSTRNTTIDHTRVVAKGHVNLTVTEYTKAPSSHSPQPRGRLGVIAALILLLTFIVVLCGVVWIRANQKHKTPEGETCSNV</sequence>
<evidence type="ECO:0000313" key="6">
    <source>
        <dbReference type="Ensembl" id="ENSONIP00000052171.1"/>
    </source>
</evidence>
<keyword evidence="2 4" id="KW-0472">Membrane</keyword>
<comment type="subcellular location">
    <subcellularLocation>
        <location evidence="1">Membrane</location>
    </subcellularLocation>
</comment>